<evidence type="ECO:0000256" key="9">
    <source>
        <dbReference type="SAM" id="MobiDB-lite"/>
    </source>
</evidence>
<dbReference type="GO" id="GO:0043065">
    <property type="term" value="P:positive regulation of apoptotic process"/>
    <property type="evidence" value="ECO:0007669"/>
    <property type="project" value="InterPro"/>
</dbReference>
<name>A0A7M7HQK0_STRPU</name>
<evidence type="ECO:0008006" key="13">
    <source>
        <dbReference type="Google" id="ProtNLM"/>
    </source>
</evidence>
<dbReference type="InterPro" id="IPR010548">
    <property type="entry name" value="BNIP3"/>
</dbReference>
<dbReference type="GeneID" id="587188"/>
<organism evidence="11 12">
    <name type="scientific">Strongylocentrotus purpuratus</name>
    <name type="common">Purple sea urchin</name>
    <dbReference type="NCBI Taxonomy" id="7668"/>
    <lineage>
        <taxon>Eukaryota</taxon>
        <taxon>Metazoa</taxon>
        <taxon>Echinodermata</taxon>
        <taxon>Eleutherozoa</taxon>
        <taxon>Echinozoa</taxon>
        <taxon>Echinoidea</taxon>
        <taxon>Euechinoidea</taxon>
        <taxon>Echinacea</taxon>
        <taxon>Camarodonta</taxon>
        <taxon>Echinidea</taxon>
        <taxon>Strongylocentrotidae</taxon>
        <taxon>Strongylocentrotus</taxon>
    </lineage>
</organism>
<dbReference type="KEGG" id="spu:587188"/>
<comment type="subcellular location">
    <subcellularLocation>
        <location evidence="1">Membrane</location>
        <topology evidence="1">Single-pass membrane protein</topology>
    </subcellularLocation>
    <subcellularLocation>
        <location evidence="2">Mitochondrion membrane</location>
    </subcellularLocation>
</comment>
<feature type="compositionally biased region" description="Gly residues" evidence="9">
    <location>
        <begin position="55"/>
        <end position="64"/>
    </location>
</feature>
<evidence type="ECO:0000313" key="12">
    <source>
        <dbReference type="Proteomes" id="UP000007110"/>
    </source>
</evidence>
<accession>A0A7M7HQK0</accession>
<dbReference type="GO" id="GO:0006915">
    <property type="term" value="P:apoptotic process"/>
    <property type="evidence" value="ECO:0007669"/>
    <property type="project" value="UniProtKB-KW"/>
</dbReference>
<feature type="compositionally biased region" description="Polar residues" evidence="9">
    <location>
        <begin position="100"/>
        <end position="117"/>
    </location>
</feature>
<evidence type="ECO:0000313" key="11">
    <source>
        <dbReference type="EnsemblMetazoa" id="XP_011683163"/>
    </source>
</evidence>
<feature type="transmembrane region" description="Helical" evidence="10">
    <location>
        <begin position="177"/>
        <end position="204"/>
    </location>
</feature>
<dbReference type="PANTHER" id="PTHR15186:SF5">
    <property type="entry name" value="BNIP3, ISOFORM A"/>
    <property type="match status" value="1"/>
</dbReference>
<keyword evidence="6 10" id="KW-1133">Transmembrane helix</keyword>
<evidence type="ECO:0000256" key="5">
    <source>
        <dbReference type="ARBA" id="ARBA00022703"/>
    </source>
</evidence>
<evidence type="ECO:0000256" key="6">
    <source>
        <dbReference type="ARBA" id="ARBA00022989"/>
    </source>
</evidence>
<keyword evidence="12" id="KW-1185">Reference proteome</keyword>
<evidence type="ECO:0000256" key="7">
    <source>
        <dbReference type="ARBA" id="ARBA00023128"/>
    </source>
</evidence>
<evidence type="ECO:0000256" key="8">
    <source>
        <dbReference type="ARBA" id="ARBA00023136"/>
    </source>
</evidence>
<reference evidence="11" key="2">
    <citation type="submission" date="2021-01" db="UniProtKB">
        <authorList>
            <consortium name="EnsemblMetazoa"/>
        </authorList>
    </citation>
    <scope>IDENTIFICATION</scope>
</reference>
<evidence type="ECO:0000256" key="10">
    <source>
        <dbReference type="SAM" id="Phobius"/>
    </source>
</evidence>
<dbReference type="AlphaFoldDB" id="A0A7M7HQK0"/>
<sequence>MTSTPRSEKDDSLNESWVELQYAQHGGVNESFLNLESGGGGGGNGGSSTPYSTGSGNGRHGGVQFGTNMEKLLMEAQRESRSTSREGSQGGSPKGPHSPVLSSNPSAPNSVYSNGSGEKQGVPVLMGQGEGAKGREENWIWDWSSRPEPLPPKEFRFKHPDKTRLSLRKSKAMRSNFFSAEILSVFIPSLFLTNLFALGMGVFIGLKMAAPRSS</sequence>
<dbReference type="GO" id="GO:0042802">
    <property type="term" value="F:identical protein binding"/>
    <property type="evidence" value="ECO:0007669"/>
    <property type="project" value="UniProtKB-ARBA"/>
</dbReference>
<evidence type="ECO:0000256" key="2">
    <source>
        <dbReference type="ARBA" id="ARBA00004325"/>
    </source>
</evidence>
<dbReference type="Proteomes" id="UP000007110">
    <property type="component" value="Unassembled WGS sequence"/>
</dbReference>
<feature type="compositionally biased region" description="Gly residues" evidence="9">
    <location>
        <begin position="37"/>
        <end position="46"/>
    </location>
</feature>
<evidence type="ECO:0000256" key="4">
    <source>
        <dbReference type="ARBA" id="ARBA00022692"/>
    </source>
</evidence>
<feature type="region of interest" description="Disordered" evidence="9">
    <location>
        <begin position="29"/>
        <end position="131"/>
    </location>
</feature>
<proteinExistence type="inferred from homology"/>
<keyword evidence="5" id="KW-0053">Apoptosis</keyword>
<keyword evidence="4 10" id="KW-0812">Transmembrane</keyword>
<dbReference type="RefSeq" id="XP_011683163.2">
    <property type="nucleotide sequence ID" value="XM_011684861.2"/>
</dbReference>
<keyword evidence="7" id="KW-0496">Mitochondrion</keyword>
<dbReference type="PANTHER" id="PTHR15186">
    <property type="entry name" value="RE48077P"/>
    <property type="match status" value="1"/>
</dbReference>
<reference evidence="12" key="1">
    <citation type="submission" date="2015-02" db="EMBL/GenBank/DDBJ databases">
        <title>Genome sequencing for Strongylocentrotus purpuratus.</title>
        <authorList>
            <person name="Murali S."/>
            <person name="Liu Y."/>
            <person name="Vee V."/>
            <person name="English A."/>
            <person name="Wang M."/>
            <person name="Skinner E."/>
            <person name="Han Y."/>
            <person name="Muzny D.M."/>
            <person name="Worley K.C."/>
            <person name="Gibbs R.A."/>
        </authorList>
    </citation>
    <scope>NUCLEOTIDE SEQUENCE</scope>
</reference>
<keyword evidence="8 10" id="KW-0472">Membrane</keyword>
<feature type="compositionally biased region" description="Basic and acidic residues" evidence="9">
    <location>
        <begin position="72"/>
        <end position="84"/>
    </location>
</feature>
<protein>
    <recommendedName>
        <fullName evidence="13">BCL2/adenovirus E1B 19 kDa protein-interacting protein 3-like</fullName>
    </recommendedName>
</protein>
<evidence type="ECO:0000256" key="1">
    <source>
        <dbReference type="ARBA" id="ARBA00004167"/>
    </source>
</evidence>
<dbReference type="GO" id="GO:0031966">
    <property type="term" value="C:mitochondrial membrane"/>
    <property type="evidence" value="ECO:0007669"/>
    <property type="project" value="UniProtKB-SubCell"/>
</dbReference>
<dbReference type="EnsemblMetazoa" id="XM_011684861">
    <property type="protein sequence ID" value="XP_011683163"/>
    <property type="gene ID" value="LOC587188"/>
</dbReference>
<dbReference type="Gene3D" id="6.10.250.1020">
    <property type="match status" value="1"/>
</dbReference>
<evidence type="ECO:0000256" key="3">
    <source>
        <dbReference type="ARBA" id="ARBA00007710"/>
    </source>
</evidence>
<comment type="similarity">
    <text evidence="3">Belongs to the NIP3 family.</text>
</comment>
<dbReference type="Pfam" id="PF06553">
    <property type="entry name" value="BNIP3"/>
    <property type="match status" value="1"/>
</dbReference>